<dbReference type="OrthoDB" id="8444705at2"/>
<dbReference type="KEGG" id="rdp:RD2015_3267"/>
<organism evidence="1 2">
    <name type="scientific">Roseateles depolymerans</name>
    <dbReference type="NCBI Taxonomy" id="76731"/>
    <lineage>
        <taxon>Bacteria</taxon>
        <taxon>Pseudomonadati</taxon>
        <taxon>Pseudomonadota</taxon>
        <taxon>Betaproteobacteria</taxon>
        <taxon>Burkholderiales</taxon>
        <taxon>Sphaerotilaceae</taxon>
        <taxon>Roseateles</taxon>
    </lineage>
</organism>
<proteinExistence type="predicted"/>
<reference evidence="1 2" key="1">
    <citation type="submission" date="2015-12" db="EMBL/GenBank/DDBJ databases">
        <title>Complete genome of Roseateles depolymerans KCTC 42856.</title>
        <authorList>
            <person name="Kim K.M."/>
        </authorList>
    </citation>
    <scope>NUCLEOTIDE SEQUENCE [LARGE SCALE GENOMIC DNA]</scope>
    <source>
        <strain evidence="1 2">KCTC 42856</strain>
    </source>
</reference>
<keyword evidence="2" id="KW-1185">Reference proteome</keyword>
<protein>
    <submittedName>
        <fullName evidence="1">Uncharacterized protein</fullName>
    </submittedName>
</protein>
<name>A0A0U3MGB2_9BURK</name>
<gene>
    <name evidence="1" type="ORF">RD2015_3267</name>
</gene>
<evidence type="ECO:0000313" key="1">
    <source>
        <dbReference type="EMBL" id="ALV07725.1"/>
    </source>
</evidence>
<dbReference type="STRING" id="76731.RD2015_3267"/>
<dbReference type="EMBL" id="CP013729">
    <property type="protein sequence ID" value="ALV07725.1"/>
    <property type="molecule type" value="Genomic_DNA"/>
</dbReference>
<dbReference type="Proteomes" id="UP000060699">
    <property type="component" value="Chromosome"/>
</dbReference>
<sequence length="371" mass="41497">MAFESSELHTTWLRLPEGFPVDDLEVVGQQLTDAGICIPGYLPPEMGLLSTAALCYEHAHGVQMVLLPDRNVVSRMAQLAAGETVVGNEQRRLAAALLGLCQCHDIEIEPGAAFHELAHREGNDVALNELRLFRLADSAHAQETLDVALGRSPTLRLRPVDLPGPPDGDLSRPLRRWNRNYVIALRILELEAKPLTPLQRVKELMDWMVSDFTFGAPGALLAMVFLAPNSPPKKDVFKNRHSTDREAAIRGVRNAAWDLTQLSDFTAKVNAEGEEGQTRYLFATFDKHLRLQANLIFQYGTDLDSLSGLADALSAWWPRNDAIALSDALRRHLERVHAPGWRREVSLTYERVMELIRDGEERVRRAVGRPD</sequence>
<evidence type="ECO:0000313" key="2">
    <source>
        <dbReference type="Proteomes" id="UP000060699"/>
    </source>
</evidence>
<accession>A0A0U3MGB2</accession>
<dbReference type="AlphaFoldDB" id="A0A0U3MGB2"/>
<dbReference type="RefSeq" id="WP_058935789.1">
    <property type="nucleotide sequence ID" value="NZ_CP013729.1"/>
</dbReference>